<sequence length="304" mass="33457">MAGTVAQILEEYKRDLSLRRGFSPHTVKAYTREAREFLQYLAELAGQDPSETLDLENLTLGDVRSWLASTREGHALASLARQSASVRSFTSWLYRAGYTEVNAGARLKSPRVANEIPRVLTEEQAAQLLDTAKEKADTGEPLLIRDWAMAEVLYATGIRVAELCALDVNQIGARGTIRVIGKGDKERIVPCGVPAMRALDKYIQVRPELVNKPTTALFLGARGGRINQRAVREVVHRLAAQAGVPDISPHGLRHSAATHLLEGGSDLRTVQEILGHSSLQTTQRYTHISAERLRAAFEQAHPRA</sequence>
<keyword evidence="7 9" id="KW-0233">DNA recombination</keyword>
<dbReference type="Proteomes" id="UP000269974">
    <property type="component" value="Unassembled WGS sequence"/>
</dbReference>
<dbReference type="OrthoDB" id="9801717at2"/>
<proteinExistence type="inferred from homology"/>
<evidence type="ECO:0000256" key="9">
    <source>
        <dbReference type="HAMAP-Rule" id="MF_01808"/>
    </source>
</evidence>
<dbReference type="CDD" id="cd00798">
    <property type="entry name" value="INT_XerDC_C"/>
    <property type="match status" value="1"/>
</dbReference>
<dbReference type="InterPro" id="IPR002104">
    <property type="entry name" value="Integrase_catalytic"/>
</dbReference>
<keyword evidence="2 9" id="KW-0963">Cytoplasm</keyword>
<dbReference type="GO" id="GO:0007059">
    <property type="term" value="P:chromosome segregation"/>
    <property type="evidence" value="ECO:0007669"/>
    <property type="project" value="UniProtKB-UniRule"/>
</dbReference>
<dbReference type="RefSeq" id="WP_065414625.1">
    <property type="nucleotide sequence ID" value="NZ_MASX01000012.1"/>
</dbReference>
<dbReference type="EMBL" id="UYIO01000001">
    <property type="protein sequence ID" value="VDG76822.1"/>
    <property type="molecule type" value="Genomic_DNA"/>
</dbReference>
<evidence type="ECO:0000256" key="4">
    <source>
        <dbReference type="ARBA" id="ARBA00022829"/>
    </source>
</evidence>
<feature type="active site" evidence="9">
    <location>
        <position position="250"/>
    </location>
</feature>
<evidence type="ECO:0000256" key="5">
    <source>
        <dbReference type="ARBA" id="ARBA00022908"/>
    </source>
</evidence>
<dbReference type="Gene3D" id="1.10.150.130">
    <property type="match status" value="1"/>
</dbReference>
<dbReference type="PANTHER" id="PTHR30349:SF77">
    <property type="entry name" value="TYROSINE RECOMBINASE XERC"/>
    <property type="match status" value="1"/>
</dbReference>
<dbReference type="GO" id="GO:0003677">
    <property type="term" value="F:DNA binding"/>
    <property type="evidence" value="ECO:0007669"/>
    <property type="project" value="UniProtKB-UniRule"/>
</dbReference>
<dbReference type="GO" id="GO:0009037">
    <property type="term" value="F:tyrosine-based site-specific recombinase activity"/>
    <property type="evidence" value="ECO:0007669"/>
    <property type="project" value="UniProtKB-UniRule"/>
</dbReference>
<dbReference type="Pfam" id="PF02899">
    <property type="entry name" value="Phage_int_SAM_1"/>
    <property type="match status" value="1"/>
</dbReference>
<comment type="function">
    <text evidence="9">Site-specific tyrosine recombinase, which acts by catalyzing the cutting and rejoining of the recombining DNA molecules. The XerC-XerD complex is essential to convert dimers of the bacterial chromosome into monomers to permit their segregation at cell division. It also contributes to the segregational stability of plasmids.</text>
</comment>
<dbReference type="AlphaFoldDB" id="A0A1B9BEC6"/>
<dbReference type="InterPro" id="IPR010998">
    <property type="entry name" value="Integrase_recombinase_N"/>
</dbReference>
<comment type="subunit">
    <text evidence="9">Forms a cyclic heterotetrameric complex composed of two molecules of XerC and two molecules of XerD.</text>
</comment>
<evidence type="ECO:0000256" key="1">
    <source>
        <dbReference type="ARBA" id="ARBA00004496"/>
    </source>
</evidence>
<evidence type="ECO:0000256" key="3">
    <source>
        <dbReference type="ARBA" id="ARBA00022618"/>
    </source>
</evidence>
<feature type="active site" description="O-(3'-phospho-DNA)-tyrosine intermediate" evidence="9">
    <location>
        <position position="285"/>
    </location>
</feature>
<dbReference type="InterPro" id="IPR011010">
    <property type="entry name" value="DNA_brk_join_enz"/>
</dbReference>
<dbReference type="GO" id="GO:0005737">
    <property type="term" value="C:cytoplasm"/>
    <property type="evidence" value="ECO:0007669"/>
    <property type="project" value="UniProtKB-SubCell"/>
</dbReference>
<keyword evidence="3 9" id="KW-0132">Cell division</keyword>
<evidence type="ECO:0000313" key="10">
    <source>
        <dbReference type="EMBL" id="VDG76822.1"/>
    </source>
</evidence>
<dbReference type="Pfam" id="PF00589">
    <property type="entry name" value="Phage_integrase"/>
    <property type="match status" value="1"/>
</dbReference>
<feature type="active site" evidence="9">
    <location>
        <position position="276"/>
    </location>
</feature>
<organism evidence="10 11">
    <name type="scientific">Actinobaculum suis</name>
    <dbReference type="NCBI Taxonomy" id="1657"/>
    <lineage>
        <taxon>Bacteria</taxon>
        <taxon>Bacillati</taxon>
        <taxon>Actinomycetota</taxon>
        <taxon>Actinomycetes</taxon>
        <taxon>Actinomycetales</taxon>
        <taxon>Actinomycetaceae</taxon>
        <taxon>Actinobaculum</taxon>
    </lineage>
</organism>
<dbReference type="GO" id="GO:0006313">
    <property type="term" value="P:DNA transposition"/>
    <property type="evidence" value="ECO:0007669"/>
    <property type="project" value="UniProtKB-UniRule"/>
</dbReference>
<feature type="active site" evidence="9">
    <location>
        <position position="159"/>
    </location>
</feature>
<comment type="subcellular location">
    <subcellularLocation>
        <location evidence="1 9">Cytoplasm</location>
    </subcellularLocation>
</comment>
<evidence type="ECO:0000256" key="8">
    <source>
        <dbReference type="ARBA" id="ARBA00023306"/>
    </source>
</evidence>
<dbReference type="GO" id="GO:0051301">
    <property type="term" value="P:cell division"/>
    <property type="evidence" value="ECO:0007669"/>
    <property type="project" value="UniProtKB-KW"/>
</dbReference>
<feature type="active site" evidence="9">
    <location>
        <position position="182"/>
    </location>
</feature>
<keyword evidence="8 9" id="KW-0131">Cell cycle</keyword>
<keyword evidence="5 9" id="KW-0229">DNA integration</keyword>
<reference evidence="10 11" key="1">
    <citation type="submission" date="2018-11" db="EMBL/GenBank/DDBJ databases">
        <authorList>
            <consortium name="Pathogen Informatics"/>
        </authorList>
    </citation>
    <scope>NUCLEOTIDE SEQUENCE [LARGE SCALE GENOMIC DNA]</scope>
    <source>
        <strain evidence="10 11">NCTC10327</strain>
    </source>
</reference>
<protein>
    <recommendedName>
        <fullName evidence="9">Tyrosine recombinase XerC</fullName>
    </recommendedName>
</protein>
<feature type="active site" evidence="9">
    <location>
        <position position="253"/>
    </location>
</feature>
<gene>
    <name evidence="10" type="primary">xerD_2</name>
    <name evidence="9" type="synonym">xerC</name>
    <name evidence="10" type="ORF">NCTC10327_01457</name>
</gene>
<dbReference type="InterPro" id="IPR013762">
    <property type="entry name" value="Integrase-like_cat_sf"/>
</dbReference>
<keyword evidence="4 9" id="KW-0159">Chromosome partition</keyword>
<accession>A0A1B9BEC6</accession>
<dbReference type="InterPro" id="IPR044068">
    <property type="entry name" value="CB"/>
</dbReference>
<evidence type="ECO:0000313" key="11">
    <source>
        <dbReference type="Proteomes" id="UP000269974"/>
    </source>
</evidence>
<evidence type="ECO:0000256" key="6">
    <source>
        <dbReference type="ARBA" id="ARBA00023125"/>
    </source>
</evidence>
<evidence type="ECO:0000256" key="2">
    <source>
        <dbReference type="ARBA" id="ARBA00022490"/>
    </source>
</evidence>
<name>A0A1B9BEC6_9ACTO</name>
<dbReference type="Gene3D" id="1.10.443.10">
    <property type="entry name" value="Intergrase catalytic core"/>
    <property type="match status" value="1"/>
</dbReference>
<comment type="similarity">
    <text evidence="9">Belongs to the 'phage' integrase family. XerC subfamily.</text>
</comment>
<comment type="caution">
    <text evidence="10">The sequence shown here is derived from an EMBL/GenBank/DDBJ whole genome shotgun (WGS) entry which is preliminary data.</text>
</comment>
<dbReference type="PROSITE" id="PS51900">
    <property type="entry name" value="CB"/>
    <property type="match status" value="1"/>
</dbReference>
<keyword evidence="6 9" id="KW-0238">DNA-binding</keyword>
<dbReference type="PANTHER" id="PTHR30349">
    <property type="entry name" value="PHAGE INTEGRASE-RELATED"/>
    <property type="match status" value="1"/>
</dbReference>
<dbReference type="InterPro" id="IPR023009">
    <property type="entry name" value="Tyrosine_recombinase_XerC/XerD"/>
</dbReference>
<dbReference type="InterPro" id="IPR050090">
    <property type="entry name" value="Tyrosine_recombinase_XerCD"/>
</dbReference>
<dbReference type="HAMAP" id="MF_01808">
    <property type="entry name" value="Recomb_XerC_XerD"/>
    <property type="match status" value="1"/>
</dbReference>
<evidence type="ECO:0000256" key="7">
    <source>
        <dbReference type="ARBA" id="ARBA00023172"/>
    </source>
</evidence>
<dbReference type="PROSITE" id="PS51898">
    <property type="entry name" value="TYR_RECOMBINASE"/>
    <property type="match status" value="1"/>
</dbReference>
<dbReference type="InterPro" id="IPR004107">
    <property type="entry name" value="Integrase_SAM-like_N"/>
</dbReference>
<dbReference type="SUPFAM" id="SSF56349">
    <property type="entry name" value="DNA breaking-rejoining enzymes"/>
    <property type="match status" value="1"/>
</dbReference>